<comment type="caution">
    <text evidence="1">The sequence shown here is derived from an EMBL/GenBank/DDBJ whole genome shotgun (WGS) entry which is preliminary data.</text>
</comment>
<protein>
    <recommendedName>
        <fullName evidence="3">Reverse transcriptase</fullName>
    </recommendedName>
</protein>
<evidence type="ECO:0008006" key="3">
    <source>
        <dbReference type="Google" id="ProtNLM"/>
    </source>
</evidence>
<dbReference type="AlphaFoldDB" id="A0AAD9ZUD3"/>
<dbReference type="EMBL" id="JANJYJ010000008">
    <property type="protein sequence ID" value="KAK3193194.1"/>
    <property type="molecule type" value="Genomic_DNA"/>
</dbReference>
<dbReference type="Proteomes" id="UP001281410">
    <property type="component" value="Unassembled WGS sequence"/>
</dbReference>
<reference evidence="1" key="1">
    <citation type="journal article" date="2023" name="Plant J.">
        <title>Genome sequences and population genomics provide insights into the demographic history, inbreeding, and mutation load of two 'living fossil' tree species of Dipteronia.</title>
        <authorList>
            <person name="Feng Y."/>
            <person name="Comes H.P."/>
            <person name="Chen J."/>
            <person name="Zhu S."/>
            <person name="Lu R."/>
            <person name="Zhang X."/>
            <person name="Li P."/>
            <person name="Qiu J."/>
            <person name="Olsen K.M."/>
            <person name="Qiu Y."/>
        </authorList>
    </citation>
    <scope>NUCLEOTIDE SEQUENCE</scope>
    <source>
        <strain evidence="1">NBL</strain>
    </source>
</reference>
<sequence>MCVSRKVSKDRATSLANILGVQLVDCHERYLGLPNFAGKNKKQLFSSIKDRVWGRLQGWQNKLFSTRGKRGASESCYTDKNRGGLGFHDLSIFNKAILTKQVWRLIHQPNTLAGKVLKQRYFPNSSVIEVSYGNSSSFLWRSLM</sequence>
<evidence type="ECO:0000313" key="2">
    <source>
        <dbReference type="Proteomes" id="UP001281410"/>
    </source>
</evidence>
<dbReference type="PANTHER" id="PTHR33116:SF86">
    <property type="entry name" value="REVERSE TRANSCRIPTASE DOMAIN-CONTAINING PROTEIN"/>
    <property type="match status" value="1"/>
</dbReference>
<gene>
    <name evidence="1" type="ORF">Dsin_024504</name>
</gene>
<proteinExistence type="predicted"/>
<keyword evidence="2" id="KW-1185">Reference proteome</keyword>
<accession>A0AAD9ZUD3</accession>
<organism evidence="1 2">
    <name type="scientific">Dipteronia sinensis</name>
    <dbReference type="NCBI Taxonomy" id="43782"/>
    <lineage>
        <taxon>Eukaryota</taxon>
        <taxon>Viridiplantae</taxon>
        <taxon>Streptophyta</taxon>
        <taxon>Embryophyta</taxon>
        <taxon>Tracheophyta</taxon>
        <taxon>Spermatophyta</taxon>
        <taxon>Magnoliopsida</taxon>
        <taxon>eudicotyledons</taxon>
        <taxon>Gunneridae</taxon>
        <taxon>Pentapetalae</taxon>
        <taxon>rosids</taxon>
        <taxon>malvids</taxon>
        <taxon>Sapindales</taxon>
        <taxon>Sapindaceae</taxon>
        <taxon>Hippocastanoideae</taxon>
        <taxon>Acereae</taxon>
        <taxon>Dipteronia</taxon>
    </lineage>
</organism>
<evidence type="ECO:0000313" key="1">
    <source>
        <dbReference type="EMBL" id="KAK3193194.1"/>
    </source>
</evidence>
<name>A0AAD9ZUD3_9ROSI</name>
<dbReference type="PANTHER" id="PTHR33116">
    <property type="entry name" value="REVERSE TRANSCRIPTASE ZINC-BINDING DOMAIN-CONTAINING PROTEIN-RELATED-RELATED"/>
    <property type="match status" value="1"/>
</dbReference>